<keyword evidence="2" id="KW-1185">Reference proteome</keyword>
<name>A0A8S3W519_PARAO</name>
<comment type="caution">
    <text evidence="1">The sequence shown here is derived from an EMBL/GenBank/DDBJ whole genome shotgun (WGS) entry which is preliminary data.</text>
</comment>
<accession>A0A8S3W519</accession>
<reference evidence="1" key="1">
    <citation type="submission" date="2021-04" db="EMBL/GenBank/DDBJ databases">
        <authorList>
            <person name="Tunstrom K."/>
        </authorList>
    </citation>
    <scope>NUCLEOTIDE SEQUENCE</scope>
</reference>
<proteinExistence type="predicted"/>
<protein>
    <submittedName>
        <fullName evidence="1">(apollo) hypothetical protein</fullName>
    </submittedName>
</protein>
<evidence type="ECO:0000313" key="1">
    <source>
        <dbReference type="EMBL" id="CAG4941250.1"/>
    </source>
</evidence>
<evidence type="ECO:0000313" key="2">
    <source>
        <dbReference type="Proteomes" id="UP000691718"/>
    </source>
</evidence>
<gene>
    <name evidence="1" type="ORF">PAPOLLO_LOCUS2142</name>
</gene>
<sequence>MKVQNKKEAITRSLHSFNHTFFRRNFRKYLLFLCIAASLQDYCVLCRQPRYGDLLNVIPSYYTKNF</sequence>
<dbReference type="EMBL" id="CAJQZP010000160">
    <property type="protein sequence ID" value="CAG4941250.1"/>
    <property type="molecule type" value="Genomic_DNA"/>
</dbReference>
<dbReference type="Proteomes" id="UP000691718">
    <property type="component" value="Unassembled WGS sequence"/>
</dbReference>
<organism evidence="1 2">
    <name type="scientific">Parnassius apollo</name>
    <name type="common">Apollo butterfly</name>
    <name type="synonym">Papilio apollo</name>
    <dbReference type="NCBI Taxonomy" id="110799"/>
    <lineage>
        <taxon>Eukaryota</taxon>
        <taxon>Metazoa</taxon>
        <taxon>Ecdysozoa</taxon>
        <taxon>Arthropoda</taxon>
        <taxon>Hexapoda</taxon>
        <taxon>Insecta</taxon>
        <taxon>Pterygota</taxon>
        <taxon>Neoptera</taxon>
        <taxon>Endopterygota</taxon>
        <taxon>Lepidoptera</taxon>
        <taxon>Glossata</taxon>
        <taxon>Ditrysia</taxon>
        <taxon>Papilionoidea</taxon>
        <taxon>Papilionidae</taxon>
        <taxon>Parnassiinae</taxon>
        <taxon>Parnassini</taxon>
        <taxon>Parnassius</taxon>
        <taxon>Parnassius</taxon>
    </lineage>
</organism>
<dbReference type="AlphaFoldDB" id="A0A8S3W519"/>